<dbReference type="Proteomes" id="UP000055136">
    <property type="component" value="Chromosome"/>
</dbReference>
<dbReference type="STRING" id="1748243.Tel_12945"/>
<proteinExistence type="predicted"/>
<evidence type="ECO:0000313" key="5">
    <source>
        <dbReference type="Proteomes" id="UP000055136"/>
    </source>
</evidence>
<evidence type="ECO:0000313" key="4">
    <source>
        <dbReference type="EMBL" id="ALP53969.1"/>
    </source>
</evidence>
<feature type="domain" description="VWFA" evidence="3">
    <location>
        <begin position="11"/>
        <end position="192"/>
    </location>
</feature>
<feature type="region of interest" description="Disordered" evidence="1">
    <location>
        <begin position="498"/>
        <end position="553"/>
    </location>
</feature>
<dbReference type="KEGG" id="tee:Tel_12945"/>
<keyword evidence="5" id="KW-1185">Reference proteome</keyword>
<evidence type="ECO:0000259" key="3">
    <source>
        <dbReference type="PROSITE" id="PS50234"/>
    </source>
</evidence>
<dbReference type="SUPFAM" id="SSF53300">
    <property type="entry name" value="vWA-like"/>
    <property type="match status" value="1"/>
</dbReference>
<feature type="region of interest" description="Disordered" evidence="1">
    <location>
        <begin position="587"/>
        <end position="606"/>
    </location>
</feature>
<dbReference type="PROSITE" id="PS50234">
    <property type="entry name" value="VWFA"/>
    <property type="match status" value="1"/>
</dbReference>
<dbReference type="SMART" id="SM00327">
    <property type="entry name" value="VWA"/>
    <property type="match status" value="1"/>
</dbReference>
<feature type="compositionally biased region" description="Acidic residues" evidence="1">
    <location>
        <begin position="529"/>
        <end position="553"/>
    </location>
</feature>
<gene>
    <name evidence="4" type="ORF">Tel_12945</name>
</gene>
<dbReference type="Gene3D" id="3.40.50.410">
    <property type="entry name" value="von Willebrand factor, type A domain"/>
    <property type="match status" value="1"/>
</dbReference>
<feature type="compositionally biased region" description="Acidic residues" evidence="1">
    <location>
        <begin position="592"/>
        <end position="606"/>
    </location>
</feature>
<feature type="region of interest" description="Disordered" evidence="1">
    <location>
        <begin position="338"/>
        <end position="360"/>
    </location>
</feature>
<dbReference type="Pfam" id="PF00092">
    <property type="entry name" value="VWA"/>
    <property type="match status" value="1"/>
</dbReference>
<dbReference type="AlphaFoldDB" id="A0A0S2TFN7"/>
<keyword evidence="2" id="KW-1133">Transmembrane helix</keyword>
<accession>A0A0S2TFN7</accession>
<keyword evidence="2" id="KW-0812">Transmembrane</keyword>
<reference evidence="4" key="1">
    <citation type="submission" date="2015-10" db="EMBL/GenBank/DDBJ databases">
        <title>Description of Candidatus Tenderia electrophaga gen. nov, sp. nov., an Uncultivated Electroautotroph from a Biocathode Enrichment.</title>
        <authorList>
            <person name="Eddie B.J."/>
            <person name="Malanoski A.P."/>
            <person name="Wang Z."/>
            <person name="Hall R.J."/>
            <person name="Oh S.D."/>
            <person name="Heiner C."/>
            <person name="Lin B."/>
            <person name="Strycharz-Glaven S.M."/>
        </authorList>
    </citation>
    <scope>NUCLEOTIDE SEQUENCE [LARGE SCALE GENOMIC DNA]</scope>
    <source>
        <strain evidence="4">NRL1</strain>
    </source>
</reference>
<sequence length="606" mass="66581">MGADPAPERSDVRVLIDISGSMKDNDPNNLRIPALRLITQLIPEGQQAGVWTFGQYVNMLVKHGEVDAVWKEQAYQAAGQINSKGLFTNIEGVLEKSTWDWKAPDPNTKRSIIFLTDGVVDISKTPGANEKARGRILNETLPRLKAAGATIHTIALSDAADKAFLRQLASTTEGWNEVAKDASQLERIFLKLFEKAVPVETLPLTDNRVLVDDSVRELTLLIFKKPGAQTAVLHMPSGEKVDHRSETENLRWRHEERYDLITIDAPMAGEWGVDAELDPDNRVMVVTDLKVRASRLPNVMMSQDVMPYYVELEEHGEVIRTPEFLDFVHVTLERSGSGEQTQIPVEDDGTGIDRSAHDGRFSTKVGGELAPGEYEYELVVDGMTFKRSKRDTVKVVDKPVAVTVKEEAAGDPAQYSLSLVPFAELIKPDSMLIDATVAKQGGAAKSVTIPRTGPSEWRLDMKVSAGDIYQLEIEVQAERQDGRPGLYQLGSFELGSGSKDVAFDEPDETPADAKPVVEKAAEDTGAEPVAEDSTDAEAAPEDEASAEDAAEEESPNWMLVAAKIIGVNALLIGIAFFVYRKWFRTPKPKQDDAEDAEEKGGDDDND</sequence>
<organism evidence="4 5">
    <name type="scientific">Candidatus Tenderia electrophaga</name>
    <dbReference type="NCBI Taxonomy" id="1748243"/>
    <lineage>
        <taxon>Bacteria</taxon>
        <taxon>Pseudomonadati</taxon>
        <taxon>Pseudomonadota</taxon>
        <taxon>Gammaproteobacteria</taxon>
        <taxon>Candidatus Tenderiales</taxon>
        <taxon>Candidatus Tenderiaceae</taxon>
        <taxon>Candidatus Tenderia</taxon>
    </lineage>
</organism>
<evidence type="ECO:0000256" key="2">
    <source>
        <dbReference type="SAM" id="Phobius"/>
    </source>
</evidence>
<evidence type="ECO:0000256" key="1">
    <source>
        <dbReference type="SAM" id="MobiDB-lite"/>
    </source>
</evidence>
<dbReference type="InterPro" id="IPR036465">
    <property type="entry name" value="vWFA_dom_sf"/>
</dbReference>
<protein>
    <recommendedName>
        <fullName evidence="3">VWFA domain-containing protein</fullName>
    </recommendedName>
</protein>
<feature type="transmembrane region" description="Helical" evidence="2">
    <location>
        <begin position="557"/>
        <end position="579"/>
    </location>
</feature>
<dbReference type="InterPro" id="IPR002035">
    <property type="entry name" value="VWF_A"/>
</dbReference>
<dbReference type="EMBL" id="CP013099">
    <property type="protein sequence ID" value="ALP53969.1"/>
    <property type="molecule type" value="Genomic_DNA"/>
</dbReference>
<keyword evidence="2" id="KW-0472">Membrane</keyword>
<dbReference type="CDD" id="cd00198">
    <property type="entry name" value="vWFA"/>
    <property type="match status" value="1"/>
</dbReference>
<name>A0A0S2TFN7_9GAMM</name>